<reference evidence="1" key="1">
    <citation type="journal article" date="2020" name="Stud. Mycol.">
        <title>101 Dothideomycetes genomes: a test case for predicting lifestyles and emergence of pathogens.</title>
        <authorList>
            <person name="Haridas S."/>
            <person name="Albert R."/>
            <person name="Binder M."/>
            <person name="Bloem J."/>
            <person name="Labutti K."/>
            <person name="Salamov A."/>
            <person name="Andreopoulos B."/>
            <person name="Baker S."/>
            <person name="Barry K."/>
            <person name="Bills G."/>
            <person name="Bluhm B."/>
            <person name="Cannon C."/>
            <person name="Castanera R."/>
            <person name="Culley D."/>
            <person name="Daum C."/>
            <person name="Ezra D."/>
            <person name="Gonzalez J."/>
            <person name="Henrissat B."/>
            <person name="Kuo A."/>
            <person name="Liang C."/>
            <person name="Lipzen A."/>
            <person name="Lutzoni F."/>
            <person name="Magnuson J."/>
            <person name="Mondo S."/>
            <person name="Nolan M."/>
            <person name="Ohm R."/>
            <person name="Pangilinan J."/>
            <person name="Park H.-J."/>
            <person name="Ramirez L."/>
            <person name="Alfaro M."/>
            <person name="Sun H."/>
            <person name="Tritt A."/>
            <person name="Yoshinaga Y."/>
            <person name="Zwiers L.-H."/>
            <person name="Turgeon B."/>
            <person name="Goodwin S."/>
            <person name="Spatafora J."/>
            <person name="Crous P."/>
            <person name="Grigoriev I."/>
        </authorList>
    </citation>
    <scope>NUCLEOTIDE SEQUENCE</scope>
    <source>
        <strain evidence="1">CBS 122367</strain>
    </source>
</reference>
<protein>
    <submittedName>
        <fullName evidence="1">Uncharacterized protein</fullName>
    </submittedName>
</protein>
<gene>
    <name evidence="1" type="ORF">K458DRAFT_89176</name>
</gene>
<sequence length="114" mass="12041">MRACLPPGLVGLLRVSLRSTSCSAPHPIASKARDGPVRTAGMAQIHGSNAQSGLIRFPRLLALLTYSTAPPAVRISTCIETSTGSRVACATNRGGASWMQWDGSIETYQRMGGR</sequence>
<accession>A0A6G1IRK6</accession>
<proteinExistence type="predicted"/>
<dbReference type="Proteomes" id="UP000799291">
    <property type="component" value="Unassembled WGS sequence"/>
</dbReference>
<name>A0A6G1IRK6_9PLEO</name>
<evidence type="ECO:0000313" key="1">
    <source>
        <dbReference type="EMBL" id="KAF2680887.1"/>
    </source>
</evidence>
<dbReference type="AlphaFoldDB" id="A0A6G1IRK6"/>
<dbReference type="EMBL" id="MU005594">
    <property type="protein sequence ID" value="KAF2680887.1"/>
    <property type="molecule type" value="Genomic_DNA"/>
</dbReference>
<keyword evidence="2" id="KW-1185">Reference proteome</keyword>
<organism evidence="1 2">
    <name type="scientific">Lentithecium fluviatile CBS 122367</name>
    <dbReference type="NCBI Taxonomy" id="1168545"/>
    <lineage>
        <taxon>Eukaryota</taxon>
        <taxon>Fungi</taxon>
        <taxon>Dikarya</taxon>
        <taxon>Ascomycota</taxon>
        <taxon>Pezizomycotina</taxon>
        <taxon>Dothideomycetes</taxon>
        <taxon>Pleosporomycetidae</taxon>
        <taxon>Pleosporales</taxon>
        <taxon>Massarineae</taxon>
        <taxon>Lentitheciaceae</taxon>
        <taxon>Lentithecium</taxon>
    </lineage>
</organism>
<evidence type="ECO:0000313" key="2">
    <source>
        <dbReference type="Proteomes" id="UP000799291"/>
    </source>
</evidence>